<organism evidence="1">
    <name type="scientific">bioreactor metagenome</name>
    <dbReference type="NCBI Taxonomy" id="1076179"/>
    <lineage>
        <taxon>unclassified sequences</taxon>
        <taxon>metagenomes</taxon>
        <taxon>ecological metagenomes</taxon>
    </lineage>
</organism>
<accession>A0A645A0T7</accession>
<evidence type="ECO:0000313" key="1">
    <source>
        <dbReference type="EMBL" id="MPM45831.1"/>
    </source>
</evidence>
<proteinExistence type="predicted"/>
<dbReference type="AlphaFoldDB" id="A0A645A0T7"/>
<reference evidence="1" key="1">
    <citation type="submission" date="2019-08" db="EMBL/GenBank/DDBJ databases">
        <authorList>
            <person name="Kucharzyk K."/>
            <person name="Murdoch R.W."/>
            <person name="Higgins S."/>
            <person name="Loffler F."/>
        </authorList>
    </citation>
    <scope>NUCLEOTIDE SEQUENCE</scope>
</reference>
<gene>
    <name evidence="1" type="ORF">SDC9_92523</name>
</gene>
<comment type="caution">
    <text evidence="1">The sequence shown here is derived from an EMBL/GenBank/DDBJ whole genome shotgun (WGS) entry which is preliminary data.</text>
</comment>
<name>A0A645A0T7_9ZZZZ</name>
<protein>
    <submittedName>
        <fullName evidence="1">Uncharacterized protein</fullName>
    </submittedName>
</protein>
<dbReference type="EMBL" id="VSSQ01011033">
    <property type="protein sequence ID" value="MPM45831.1"/>
    <property type="molecule type" value="Genomic_DNA"/>
</dbReference>
<sequence>MIIDFNFNDDKLDFLWKEYQNKRNLGLKKDSNSLLNQFINQLKDKYINEEFVRFILGKVYDENVEFDLQYPLLKHIIFPVLVNDYKEKRMPAIRWLWQIPYIDEECNLKIDELVGSEELRETILLLALKVDKNDIISQQLLLHYYVSYLEFGIHELPQGLLISLDEGFEIVKKIEELIVKYKYDNLLVELITNAIYLYERLFSEWKEYKSQNEIKYFEIWCEMNNFDYCDCRAKVMSIPRIH</sequence>